<dbReference type="PaxDb" id="6945-B7QDM2"/>
<dbReference type="VEuPathDB" id="VectorBase:ISCW022428"/>
<proteinExistence type="predicted"/>
<evidence type="ECO:0000313" key="4">
    <source>
        <dbReference type="Proteomes" id="UP000001555"/>
    </source>
</evidence>
<reference evidence="3" key="2">
    <citation type="submission" date="2020-05" db="UniProtKB">
        <authorList>
            <consortium name="EnsemblMetazoa"/>
        </authorList>
    </citation>
    <scope>IDENTIFICATION</scope>
    <source>
        <strain evidence="3">wikel</strain>
    </source>
</reference>
<dbReference type="InterPro" id="IPR049012">
    <property type="entry name" value="Mutator_transp_dom"/>
</dbReference>
<organism>
    <name type="scientific">Ixodes scapularis</name>
    <name type="common">Black-legged tick</name>
    <name type="synonym">Deer tick</name>
    <dbReference type="NCBI Taxonomy" id="6945"/>
    <lineage>
        <taxon>Eukaryota</taxon>
        <taxon>Metazoa</taxon>
        <taxon>Ecdysozoa</taxon>
        <taxon>Arthropoda</taxon>
        <taxon>Chelicerata</taxon>
        <taxon>Arachnida</taxon>
        <taxon>Acari</taxon>
        <taxon>Parasitiformes</taxon>
        <taxon>Ixodida</taxon>
        <taxon>Ixodoidea</taxon>
        <taxon>Ixodidae</taxon>
        <taxon>Ixodinae</taxon>
        <taxon>Ixodes</taxon>
    </lineage>
</organism>
<dbReference type="EMBL" id="DS914689">
    <property type="protein sequence ID" value="EEC16944.1"/>
    <property type="molecule type" value="Genomic_DNA"/>
</dbReference>
<gene>
    <name evidence="2" type="ORF">IscW_ISCW022428</name>
</gene>
<evidence type="ECO:0000313" key="2">
    <source>
        <dbReference type="EMBL" id="EEC16944.1"/>
    </source>
</evidence>
<protein>
    <recommendedName>
        <fullName evidence="1">Mutator-like transposase domain-containing protein</fullName>
    </recommendedName>
</protein>
<dbReference type="InParanoid" id="B7QDM2"/>
<name>B7QDM2_IXOSC</name>
<dbReference type="Pfam" id="PF20700">
    <property type="entry name" value="Mutator"/>
    <property type="match status" value="1"/>
</dbReference>
<evidence type="ECO:0000259" key="1">
    <source>
        <dbReference type="Pfam" id="PF20700"/>
    </source>
</evidence>
<dbReference type="AlphaFoldDB" id="B7QDM2"/>
<dbReference type="EnsemblMetazoa" id="ISCW022428-RA">
    <property type="protein sequence ID" value="ISCW022428-PA"/>
    <property type="gene ID" value="ISCW022428"/>
</dbReference>
<accession>B7QDM2</accession>
<sequence length="82" mass="9431">MEVEAAGFLFSRSEELHRMQYTIVLSDGDSKSFLHVPKLNLYNKEIVKEECVNHKKTQRTPLCPVTAPIMEILTARLLRMSP</sequence>
<keyword evidence="4" id="KW-1185">Reference proteome</keyword>
<dbReference type="HOGENOM" id="CLU_2560839_0_0_1"/>
<dbReference type="Proteomes" id="UP000001555">
    <property type="component" value="Unassembled WGS sequence"/>
</dbReference>
<evidence type="ECO:0000313" key="3">
    <source>
        <dbReference type="EnsemblMetazoa" id="ISCW022428-PA"/>
    </source>
</evidence>
<reference evidence="2 4" key="1">
    <citation type="submission" date="2008-03" db="EMBL/GenBank/DDBJ databases">
        <title>Annotation of Ixodes scapularis.</title>
        <authorList>
            <consortium name="Ixodes scapularis Genome Project Consortium"/>
            <person name="Caler E."/>
            <person name="Hannick L.I."/>
            <person name="Bidwell S."/>
            <person name="Joardar V."/>
            <person name="Thiagarajan M."/>
            <person name="Amedeo P."/>
            <person name="Galinsky K.J."/>
            <person name="Schobel S."/>
            <person name="Inman J."/>
            <person name="Hostetler J."/>
            <person name="Miller J."/>
            <person name="Hammond M."/>
            <person name="Megy K."/>
            <person name="Lawson D."/>
            <person name="Kodira C."/>
            <person name="Sutton G."/>
            <person name="Meyer J."/>
            <person name="Hill C.A."/>
            <person name="Birren B."/>
            <person name="Nene V."/>
            <person name="Collins F."/>
            <person name="Alarcon-Chaidez F."/>
            <person name="Wikel S."/>
            <person name="Strausberg R."/>
        </authorList>
    </citation>
    <scope>NUCLEOTIDE SEQUENCE [LARGE SCALE GENOMIC DNA]</scope>
    <source>
        <strain evidence="4">Wikel</strain>
        <strain evidence="2">Wikel colony</strain>
    </source>
</reference>
<dbReference type="VEuPathDB" id="VectorBase:ISCI022428"/>
<dbReference type="EMBL" id="ABJB010858471">
    <property type="status" value="NOT_ANNOTATED_CDS"/>
    <property type="molecule type" value="Genomic_DNA"/>
</dbReference>
<feature type="domain" description="Mutator-like transposase" evidence="1">
    <location>
        <begin position="1"/>
        <end position="60"/>
    </location>
</feature>